<dbReference type="Proteomes" id="UP000521943">
    <property type="component" value="Unassembled WGS sequence"/>
</dbReference>
<accession>A0A8H6HGT7</accession>
<dbReference type="EMBL" id="JACGCI010000098">
    <property type="protein sequence ID" value="KAF6745902.1"/>
    <property type="molecule type" value="Genomic_DNA"/>
</dbReference>
<sequence length="207" mass="23906">MPNAIDVDAEPVTIPLNLNAFLILLMRRNRALFDRKLFKSLQEFQTAAGGRGAELRSIVGDMYDCLRVRKALATFGNIEKLDRDVQAELAIFVHRMSFAHVSRAPVDEREEARVLAVELMDKPTMTEIIRQARPDIDDINLADELHMLFRWADRYAPYAERMEERGMEIDGGEEDNYFGRRMTRGVCLEFEELDARFRAGNFEYPDA</sequence>
<gene>
    <name evidence="1" type="ORF">DFP72DRAFT_855928</name>
</gene>
<reference evidence="1 2" key="1">
    <citation type="submission" date="2020-07" db="EMBL/GenBank/DDBJ databases">
        <title>Comparative genomics of pyrophilous fungi reveals a link between fire events and developmental genes.</title>
        <authorList>
            <consortium name="DOE Joint Genome Institute"/>
            <person name="Steindorff A.S."/>
            <person name="Carver A."/>
            <person name="Calhoun S."/>
            <person name="Stillman K."/>
            <person name="Liu H."/>
            <person name="Lipzen A."/>
            <person name="Pangilinan J."/>
            <person name="Labutti K."/>
            <person name="Bruns T.D."/>
            <person name="Grigoriev I.V."/>
        </authorList>
    </citation>
    <scope>NUCLEOTIDE SEQUENCE [LARGE SCALE GENOMIC DNA]</scope>
    <source>
        <strain evidence="1 2">CBS 144469</strain>
    </source>
</reference>
<organism evidence="1 2">
    <name type="scientific">Ephemerocybe angulata</name>
    <dbReference type="NCBI Taxonomy" id="980116"/>
    <lineage>
        <taxon>Eukaryota</taxon>
        <taxon>Fungi</taxon>
        <taxon>Dikarya</taxon>
        <taxon>Basidiomycota</taxon>
        <taxon>Agaricomycotina</taxon>
        <taxon>Agaricomycetes</taxon>
        <taxon>Agaricomycetidae</taxon>
        <taxon>Agaricales</taxon>
        <taxon>Agaricineae</taxon>
        <taxon>Psathyrellaceae</taxon>
        <taxon>Ephemerocybe</taxon>
    </lineage>
</organism>
<name>A0A8H6HGT7_9AGAR</name>
<evidence type="ECO:0000313" key="2">
    <source>
        <dbReference type="Proteomes" id="UP000521943"/>
    </source>
</evidence>
<comment type="caution">
    <text evidence="1">The sequence shown here is derived from an EMBL/GenBank/DDBJ whole genome shotgun (WGS) entry which is preliminary data.</text>
</comment>
<keyword evidence="2" id="KW-1185">Reference proteome</keyword>
<evidence type="ECO:0000313" key="1">
    <source>
        <dbReference type="EMBL" id="KAF6745902.1"/>
    </source>
</evidence>
<dbReference type="AlphaFoldDB" id="A0A8H6HGT7"/>
<protein>
    <submittedName>
        <fullName evidence="1">Uncharacterized protein</fullName>
    </submittedName>
</protein>
<proteinExistence type="predicted"/>